<dbReference type="Proteomes" id="UP000193380">
    <property type="component" value="Unassembled WGS sequence"/>
</dbReference>
<proteinExistence type="predicted"/>
<evidence type="ECO:0000256" key="1">
    <source>
        <dbReference type="SAM" id="SignalP"/>
    </source>
</evidence>
<keyword evidence="1" id="KW-0732">Signal</keyword>
<feature type="signal peptide" evidence="1">
    <location>
        <begin position="1"/>
        <end position="23"/>
    </location>
</feature>
<reference evidence="2" key="1">
    <citation type="journal article" date="2014" name="Nat. Commun.">
        <title>The rainbow trout genome provides novel insights into evolution after whole-genome duplication in vertebrates.</title>
        <authorList>
            <person name="Berthelot C."/>
            <person name="Brunet F."/>
            <person name="Chalopin D."/>
            <person name="Juanchich A."/>
            <person name="Bernard M."/>
            <person name="Noel B."/>
            <person name="Bento P."/>
            <person name="Da Silva C."/>
            <person name="Labadie K."/>
            <person name="Alberti A."/>
            <person name="Aury J.M."/>
            <person name="Louis A."/>
            <person name="Dehais P."/>
            <person name="Bardou P."/>
            <person name="Montfort J."/>
            <person name="Klopp C."/>
            <person name="Cabau C."/>
            <person name="Gaspin C."/>
            <person name="Thorgaard G.H."/>
            <person name="Boussaha M."/>
            <person name="Quillet E."/>
            <person name="Guyomard R."/>
            <person name="Galiana D."/>
            <person name="Bobe J."/>
            <person name="Volff J.N."/>
            <person name="Genet C."/>
            <person name="Wincker P."/>
            <person name="Jaillon O."/>
            <person name="Roest Crollius H."/>
            <person name="Guiguen Y."/>
        </authorList>
    </citation>
    <scope>NUCLEOTIDE SEQUENCE [LARGE SCALE GENOMIC DNA]</scope>
</reference>
<protein>
    <submittedName>
        <fullName evidence="2">Uncharacterized protein</fullName>
    </submittedName>
</protein>
<evidence type="ECO:0000313" key="2">
    <source>
        <dbReference type="EMBL" id="CDQ66877.1"/>
    </source>
</evidence>
<gene>
    <name evidence="2" type="ORF">GSONMT00076278001</name>
</gene>
<feature type="chain" id="PRO_5001594303" evidence="1">
    <location>
        <begin position="24"/>
        <end position="101"/>
    </location>
</feature>
<dbReference type="AlphaFoldDB" id="A0A060WI87"/>
<accession>A0A060WI87</accession>
<sequence length="101" mass="10950">MKTVSILMLTAALQLATFWGTNGKLASKAPCRPGFSQSFYSVLISRDVLQGRSILQGKFFNFSLLSFSGESGRRAHELLPALMTVKRNLDNGVCFVSCGAS</sequence>
<reference evidence="2" key="2">
    <citation type="submission" date="2014-03" db="EMBL/GenBank/DDBJ databases">
        <authorList>
            <person name="Genoscope - CEA"/>
        </authorList>
    </citation>
    <scope>NUCLEOTIDE SEQUENCE</scope>
</reference>
<name>A0A060WI87_ONCMY</name>
<dbReference type="PaxDb" id="8022-A0A060WI87"/>
<dbReference type="EMBL" id="FR904560">
    <property type="protein sequence ID" value="CDQ66877.1"/>
    <property type="molecule type" value="Genomic_DNA"/>
</dbReference>
<organism evidence="2 3">
    <name type="scientific">Oncorhynchus mykiss</name>
    <name type="common">Rainbow trout</name>
    <name type="synonym">Salmo gairdneri</name>
    <dbReference type="NCBI Taxonomy" id="8022"/>
    <lineage>
        <taxon>Eukaryota</taxon>
        <taxon>Metazoa</taxon>
        <taxon>Chordata</taxon>
        <taxon>Craniata</taxon>
        <taxon>Vertebrata</taxon>
        <taxon>Euteleostomi</taxon>
        <taxon>Actinopterygii</taxon>
        <taxon>Neopterygii</taxon>
        <taxon>Teleostei</taxon>
        <taxon>Protacanthopterygii</taxon>
        <taxon>Salmoniformes</taxon>
        <taxon>Salmonidae</taxon>
        <taxon>Salmoninae</taxon>
        <taxon>Oncorhynchus</taxon>
    </lineage>
</organism>
<evidence type="ECO:0000313" key="3">
    <source>
        <dbReference type="Proteomes" id="UP000193380"/>
    </source>
</evidence>